<evidence type="ECO:0000256" key="2">
    <source>
        <dbReference type="ARBA" id="ARBA00022448"/>
    </source>
</evidence>
<evidence type="ECO:0000313" key="15">
    <source>
        <dbReference type="Proteomes" id="UP000054217"/>
    </source>
</evidence>
<evidence type="ECO:0000256" key="7">
    <source>
        <dbReference type="ARBA" id="ARBA00023136"/>
    </source>
</evidence>
<dbReference type="Pfam" id="PF00005">
    <property type="entry name" value="ABC_tran"/>
    <property type="match status" value="1"/>
</dbReference>
<organism evidence="14 15">
    <name type="scientific">Pisolithus tinctorius Marx 270</name>
    <dbReference type="NCBI Taxonomy" id="870435"/>
    <lineage>
        <taxon>Eukaryota</taxon>
        <taxon>Fungi</taxon>
        <taxon>Dikarya</taxon>
        <taxon>Basidiomycota</taxon>
        <taxon>Agaricomycotina</taxon>
        <taxon>Agaricomycetes</taxon>
        <taxon>Agaricomycetidae</taxon>
        <taxon>Boletales</taxon>
        <taxon>Sclerodermatineae</taxon>
        <taxon>Pisolithaceae</taxon>
        <taxon>Pisolithus</taxon>
    </lineage>
</organism>
<dbReference type="GO" id="GO:0016887">
    <property type="term" value="F:ATP hydrolysis activity"/>
    <property type="evidence" value="ECO:0007669"/>
    <property type="project" value="InterPro"/>
</dbReference>
<feature type="disulfide bond" evidence="8">
    <location>
        <begin position="44"/>
        <end position="53"/>
    </location>
</feature>
<dbReference type="GO" id="GO:0016020">
    <property type="term" value="C:membrane"/>
    <property type="evidence" value="ECO:0007669"/>
    <property type="project" value="UniProtKB-SubCell"/>
</dbReference>
<dbReference type="EMBL" id="KN831998">
    <property type="protein sequence ID" value="KIO00131.1"/>
    <property type="molecule type" value="Genomic_DNA"/>
</dbReference>
<feature type="chain" id="PRO_5002167644" description="ABC transporter domain-containing protein" evidence="11">
    <location>
        <begin position="28"/>
        <end position="1000"/>
    </location>
</feature>
<feature type="transmembrane region" description="Helical" evidence="10">
    <location>
        <begin position="318"/>
        <end position="345"/>
    </location>
</feature>
<name>A0A0C3NXR3_PISTI</name>
<dbReference type="Proteomes" id="UP000054217">
    <property type="component" value="Unassembled WGS sequence"/>
</dbReference>
<keyword evidence="5" id="KW-0067">ATP-binding</keyword>
<dbReference type="SMART" id="SM00382">
    <property type="entry name" value="AAA"/>
    <property type="match status" value="1"/>
</dbReference>
<reference evidence="15" key="2">
    <citation type="submission" date="2015-01" db="EMBL/GenBank/DDBJ databases">
        <title>Evolutionary Origins and Diversification of the Mycorrhizal Mutualists.</title>
        <authorList>
            <consortium name="DOE Joint Genome Institute"/>
            <consortium name="Mycorrhizal Genomics Consortium"/>
            <person name="Kohler A."/>
            <person name="Kuo A."/>
            <person name="Nagy L.G."/>
            <person name="Floudas D."/>
            <person name="Copeland A."/>
            <person name="Barry K.W."/>
            <person name="Cichocki N."/>
            <person name="Veneault-Fourrey C."/>
            <person name="LaButti K."/>
            <person name="Lindquist E.A."/>
            <person name="Lipzen A."/>
            <person name="Lundell T."/>
            <person name="Morin E."/>
            <person name="Murat C."/>
            <person name="Riley R."/>
            <person name="Ohm R."/>
            <person name="Sun H."/>
            <person name="Tunlid A."/>
            <person name="Henrissat B."/>
            <person name="Grigoriev I.V."/>
            <person name="Hibbett D.S."/>
            <person name="Martin F."/>
        </authorList>
    </citation>
    <scope>NUCLEOTIDE SEQUENCE [LARGE SCALE GENOMIC DNA]</scope>
    <source>
        <strain evidence="15">Marx 270</strain>
    </source>
</reference>
<keyword evidence="3 10" id="KW-0812">Transmembrane</keyword>
<dbReference type="Gene3D" id="3.40.50.300">
    <property type="entry name" value="P-loop containing nucleotide triphosphate hydrolases"/>
    <property type="match status" value="1"/>
</dbReference>
<dbReference type="InterPro" id="IPR003593">
    <property type="entry name" value="AAA+_ATPase"/>
</dbReference>
<dbReference type="PROSITE" id="PS00022">
    <property type="entry name" value="EGF_1"/>
    <property type="match status" value="1"/>
</dbReference>
<evidence type="ECO:0000256" key="5">
    <source>
        <dbReference type="ARBA" id="ARBA00022840"/>
    </source>
</evidence>
<evidence type="ECO:0000256" key="10">
    <source>
        <dbReference type="SAM" id="Phobius"/>
    </source>
</evidence>
<dbReference type="InterPro" id="IPR000742">
    <property type="entry name" value="EGF"/>
</dbReference>
<feature type="domain" description="EGF-like" evidence="12">
    <location>
        <begin position="21"/>
        <end position="54"/>
    </location>
</feature>
<keyword evidence="8" id="KW-0245">EGF-like domain</keyword>
<evidence type="ECO:0000313" key="14">
    <source>
        <dbReference type="EMBL" id="KIO00131.1"/>
    </source>
</evidence>
<accession>A0A0C3NXR3</accession>
<dbReference type="HOGENOM" id="CLU_000604_57_1_1"/>
<dbReference type="InterPro" id="IPR027417">
    <property type="entry name" value="P-loop_NTPase"/>
</dbReference>
<dbReference type="PROSITE" id="PS50026">
    <property type="entry name" value="EGF_3"/>
    <property type="match status" value="1"/>
</dbReference>
<dbReference type="PANTHER" id="PTHR48041">
    <property type="entry name" value="ABC TRANSPORTER G FAMILY MEMBER 28"/>
    <property type="match status" value="1"/>
</dbReference>
<feature type="transmembrane region" description="Helical" evidence="10">
    <location>
        <begin position="859"/>
        <end position="879"/>
    </location>
</feature>
<evidence type="ECO:0000256" key="1">
    <source>
        <dbReference type="ARBA" id="ARBA00004141"/>
    </source>
</evidence>
<dbReference type="PROSITE" id="PS00211">
    <property type="entry name" value="ABC_TRANSPORTER_1"/>
    <property type="match status" value="1"/>
</dbReference>
<keyword evidence="15" id="KW-1185">Reference proteome</keyword>
<feature type="transmembrane region" description="Helical" evidence="10">
    <location>
        <begin position="820"/>
        <end position="847"/>
    </location>
</feature>
<keyword evidence="2" id="KW-0813">Transport</keyword>
<dbReference type="InterPro" id="IPR050352">
    <property type="entry name" value="ABCG_transporters"/>
</dbReference>
<keyword evidence="11" id="KW-0732">Signal</keyword>
<feature type="compositionally biased region" description="Polar residues" evidence="9">
    <location>
        <begin position="681"/>
        <end position="693"/>
    </location>
</feature>
<gene>
    <name evidence="14" type="ORF">M404DRAFT_1004055</name>
</gene>
<feature type="region of interest" description="Disordered" evidence="9">
    <location>
        <begin position="681"/>
        <end position="714"/>
    </location>
</feature>
<evidence type="ECO:0000259" key="13">
    <source>
        <dbReference type="PROSITE" id="PS50893"/>
    </source>
</evidence>
<evidence type="ECO:0000259" key="12">
    <source>
        <dbReference type="PROSITE" id="PS50026"/>
    </source>
</evidence>
<dbReference type="AlphaFoldDB" id="A0A0C3NXR3"/>
<evidence type="ECO:0000256" key="4">
    <source>
        <dbReference type="ARBA" id="ARBA00022741"/>
    </source>
</evidence>
<dbReference type="PROSITE" id="PS50893">
    <property type="entry name" value="ABC_TRANSPORTER_2"/>
    <property type="match status" value="1"/>
</dbReference>
<evidence type="ECO:0000256" key="9">
    <source>
        <dbReference type="SAM" id="MobiDB-lite"/>
    </source>
</evidence>
<dbReference type="STRING" id="870435.A0A0C3NXR3"/>
<evidence type="ECO:0008006" key="16">
    <source>
        <dbReference type="Google" id="ProtNLM"/>
    </source>
</evidence>
<dbReference type="Pfam" id="PF01061">
    <property type="entry name" value="ABC2_membrane"/>
    <property type="match status" value="1"/>
</dbReference>
<comment type="subcellular location">
    <subcellularLocation>
        <location evidence="1">Membrane</location>
        <topology evidence="1">Multi-pass membrane protein</topology>
    </subcellularLocation>
</comment>
<keyword evidence="7 10" id="KW-0472">Membrane</keyword>
<reference evidence="14 15" key="1">
    <citation type="submission" date="2014-04" db="EMBL/GenBank/DDBJ databases">
        <authorList>
            <consortium name="DOE Joint Genome Institute"/>
            <person name="Kuo A."/>
            <person name="Kohler A."/>
            <person name="Costa M.D."/>
            <person name="Nagy L.G."/>
            <person name="Floudas D."/>
            <person name="Copeland A."/>
            <person name="Barry K.W."/>
            <person name="Cichocki N."/>
            <person name="Veneault-Fourrey C."/>
            <person name="LaButti K."/>
            <person name="Lindquist E.A."/>
            <person name="Lipzen A."/>
            <person name="Lundell T."/>
            <person name="Morin E."/>
            <person name="Murat C."/>
            <person name="Sun H."/>
            <person name="Tunlid A."/>
            <person name="Henrissat B."/>
            <person name="Grigoriev I.V."/>
            <person name="Hibbett D.S."/>
            <person name="Martin F."/>
            <person name="Nordberg H.P."/>
            <person name="Cantor M.N."/>
            <person name="Hua S.X."/>
        </authorList>
    </citation>
    <scope>NUCLEOTIDE SEQUENCE [LARGE SCALE GENOMIC DNA]</scope>
    <source>
        <strain evidence="14 15">Marx 270</strain>
    </source>
</reference>
<keyword evidence="8" id="KW-1015">Disulfide bond</keyword>
<comment type="caution">
    <text evidence="8">Lacks conserved residue(s) required for the propagation of feature annotation.</text>
</comment>
<feature type="transmembrane region" description="Helical" evidence="10">
    <location>
        <begin position="743"/>
        <end position="763"/>
    </location>
</feature>
<dbReference type="SUPFAM" id="SSF52540">
    <property type="entry name" value="P-loop containing nucleoside triphosphate hydrolases"/>
    <property type="match status" value="1"/>
</dbReference>
<evidence type="ECO:0000256" key="11">
    <source>
        <dbReference type="SAM" id="SignalP"/>
    </source>
</evidence>
<dbReference type="PANTHER" id="PTHR48041:SF139">
    <property type="entry name" value="PROTEIN SCARLET"/>
    <property type="match status" value="1"/>
</dbReference>
<dbReference type="InParanoid" id="A0A0C3NXR3"/>
<feature type="domain" description="ABC transporter" evidence="13">
    <location>
        <begin position="365"/>
        <end position="637"/>
    </location>
</feature>
<dbReference type="GO" id="GO:0140359">
    <property type="term" value="F:ABC-type transporter activity"/>
    <property type="evidence" value="ECO:0007669"/>
    <property type="project" value="InterPro"/>
</dbReference>
<dbReference type="PROSITE" id="PS01186">
    <property type="entry name" value="EGF_2"/>
    <property type="match status" value="1"/>
</dbReference>
<dbReference type="GO" id="GO:0005524">
    <property type="term" value="F:ATP binding"/>
    <property type="evidence" value="ECO:0007669"/>
    <property type="project" value="UniProtKB-KW"/>
</dbReference>
<feature type="transmembrane region" description="Helical" evidence="10">
    <location>
        <begin position="775"/>
        <end position="799"/>
    </location>
</feature>
<keyword evidence="6 10" id="KW-1133">Transmembrane helix</keyword>
<evidence type="ECO:0000256" key="3">
    <source>
        <dbReference type="ARBA" id="ARBA00022692"/>
    </source>
</evidence>
<dbReference type="OrthoDB" id="66620at2759"/>
<feature type="transmembrane region" description="Helical" evidence="10">
    <location>
        <begin position="974"/>
        <end position="994"/>
    </location>
</feature>
<proteinExistence type="predicted"/>
<evidence type="ECO:0000256" key="6">
    <source>
        <dbReference type="ARBA" id="ARBA00022989"/>
    </source>
</evidence>
<feature type="transmembrane region" description="Helical" evidence="10">
    <location>
        <begin position="886"/>
        <end position="908"/>
    </location>
</feature>
<keyword evidence="4" id="KW-0547">Nucleotide-binding</keyword>
<feature type="signal peptide" evidence="11">
    <location>
        <begin position="1"/>
        <end position="27"/>
    </location>
</feature>
<dbReference type="InterPro" id="IPR003439">
    <property type="entry name" value="ABC_transporter-like_ATP-bd"/>
</dbReference>
<sequence>MAARTSLLSKIFCALASTALLASHVAGQSCSNFGTASSSSSCLCPPGFGGSNCSEPACGGTIFDGSNRTLASLTSGGFPNLTASGCSCSSGWTGTGCNVCTTSSACQTAWAAVNGNASASAGLAAASGVNDTLVCNTQPTVYAAGEISCQVNNPTLQSLFPLQSNLNILRTYNSSLSPLHNTSGTLLSPNGSSAAYAQLFYAGVEQFSCTASPCTQSTSGSTDTWTCSNLQCACFEGTAFCGGVPSLSLNGTINALSGSLTVSCNGNTCNFQQQVLNGLFGSSGLALQGCVFGECVSQAVIDSSNANSTSTGSNSSQLGGGVIAGLAVMSALLGAGIIAIVWGLLLQRAARNKPFDGGAAGGIGVRWSDVSYFIRPSGTFKGSIFSPSGHAYGEKTILDGVSGTIGPGMLMAVLGPSGAGKTTLVELIAGKPKSGLFTGSITFPPLPAGKRPRVAFVPQTDVLPAFLTVREALIFAASLRLPESLSEERKAAIVDAVIEKLGLEGVAETRIGATDGSGRGISGGEARRVSIGLELVGCPDILVCDEPTSGLDSVSAWRVVSVLKEVARGGGGLFGAIEGEKNNSRGVAVICSVHQPSSRLYHAFDSVMLLSHGRALYSGPGGLAPAQHFKAIRDAEVAQDSISEMPEYEEGYNVADYLLEIASVAPVGLFSSSRVMESTVNQSQDFSGPSASPTADEKPAGAADVEALSNRSKPSRGDYATTFLTQFQVLCGREWKIIRRDKTLFLTHVTIAAILGVFCGGLYFHTGITIAGFQSRVGCLFFLGSLTAFSSLSALYNVVEVRSLFVRERSNSYYSPTAWLLSRILFDVIPLRVLPTIVVSTITYWMAGLSPEASRFFKFLFILVLYTLAMTLWNFFLATSFRNGGIAILISALSALYQMTYAGFFVHLTSIPPVLRWLQWLCPLKFCLEALSVNEVGSGLTIQDTLQGVPISISAAVMMQILFGFDLSSYYRDVLVLFAFIAGLGLLVIGVVWYKVREQR</sequence>
<protein>
    <recommendedName>
        <fullName evidence="16">ABC transporter domain-containing protein</fullName>
    </recommendedName>
</protein>
<dbReference type="InterPro" id="IPR017871">
    <property type="entry name" value="ABC_transporter-like_CS"/>
</dbReference>
<evidence type="ECO:0000256" key="8">
    <source>
        <dbReference type="PROSITE-ProRule" id="PRU00076"/>
    </source>
</evidence>
<dbReference type="InterPro" id="IPR013525">
    <property type="entry name" value="ABC2_TM"/>
</dbReference>
<dbReference type="PROSITE" id="PS51257">
    <property type="entry name" value="PROKAR_LIPOPROTEIN"/>
    <property type="match status" value="1"/>
</dbReference>